<dbReference type="Proteomes" id="UP001144110">
    <property type="component" value="Unassembled WGS sequence"/>
</dbReference>
<gene>
    <name evidence="1" type="ORF">OD816_000985</name>
</gene>
<evidence type="ECO:0000313" key="1">
    <source>
        <dbReference type="EMBL" id="MDF2953740.1"/>
    </source>
</evidence>
<accession>A0AAE3P4A1</accession>
<name>A0AAE3P4A1_9BACT</name>
<dbReference type="AlphaFoldDB" id="A0AAE3P4A1"/>
<sequence>MLKKLIFCLFFLTTFIFPLINPCFSLDKEGLKNYLRHKRYYKNYKYDRYDYESDYYIDTFEYEDCEVECFCIDWDCYCYKGECECECIDWDCDCY</sequence>
<evidence type="ECO:0000313" key="2">
    <source>
        <dbReference type="Proteomes" id="UP001144110"/>
    </source>
</evidence>
<organism evidence="1 2">
    <name type="scientific">Candidatus Thermodesulfobacterium syntrophicum</name>
    <dbReference type="NCBI Taxonomy" id="3060442"/>
    <lineage>
        <taxon>Bacteria</taxon>
        <taxon>Pseudomonadati</taxon>
        <taxon>Thermodesulfobacteriota</taxon>
        <taxon>Thermodesulfobacteria</taxon>
        <taxon>Thermodesulfobacteriales</taxon>
        <taxon>Thermodesulfobacteriaceae</taxon>
        <taxon>Thermodesulfobacterium</taxon>
    </lineage>
</organism>
<reference evidence="1" key="1">
    <citation type="submission" date="2022-11" db="EMBL/GenBank/DDBJ databases">
        <title>Candidatus Alkanophaga archaea from heated hydrothermal vent sediment oxidize petroleum alkanes.</title>
        <authorList>
            <person name="Zehnle H."/>
            <person name="Laso-Perez R."/>
            <person name="Lipp J."/>
            <person name="Teske A."/>
            <person name="Wegener G."/>
        </authorList>
    </citation>
    <scope>NUCLEOTIDE SEQUENCE</scope>
    <source>
        <strain evidence="1">MCA70</strain>
    </source>
</reference>
<dbReference type="EMBL" id="JAPHEG010000004">
    <property type="protein sequence ID" value="MDF2953740.1"/>
    <property type="molecule type" value="Genomic_DNA"/>
</dbReference>
<protein>
    <submittedName>
        <fullName evidence="1">Uncharacterized protein</fullName>
    </submittedName>
</protein>
<proteinExistence type="predicted"/>
<comment type="caution">
    <text evidence="1">The sequence shown here is derived from an EMBL/GenBank/DDBJ whole genome shotgun (WGS) entry which is preliminary data.</text>
</comment>